<feature type="signal peptide" evidence="3">
    <location>
        <begin position="1"/>
        <end position="29"/>
    </location>
</feature>
<comment type="similarity">
    <text evidence="2">Belongs to the bacterial solute-binding protein 5 family.</text>
</comment>
<accession>A0ABV8UJB9</accession>
<dbReference type="PANTHER" id="PTHR30290">
    <property type="entry name" value="PERIPLASMIC BINDING COMPONENT OF ABC TRANSPORTER"/>
    <property type="match status" value="1"/>
</dbReference>
<keyword evidence="6" id="KW-1185">Reference proteome</keyword>
<evidence type="ECO:0000313" key="5">
    <source>
        <dbReference type="EMBL" id="MFC4350725.1"/>
    </source>
</evidence>
<evidence type="ECO:0000313" key="6">
    <source>
        <dbReference type="Proteomes" id="UP001595799"/>
    </source>
</evidence>
<protein>
    <submittedName>
        <fullName evidence="5">ABC transporter substrate-binding protein</fullName>
    </submittedName>
</protein>
<feature type="chain" id="PRO_5045849234" evidence="3">
    <location>
        <begin position="30"/>
        <end position="524"/>
    </location>
</feature>
<dbReference type="EMBL" id="JBHSCW010000002">
    <property type="protein sequence ID" value="MFC4350725.1"/>
    <property type="molecule type" value="Genomic_DNA"/>
</dbReference>
<dbReference type="InterPro" id="IPR000914">
    <property type="entry name" value="SBP_5_dom"/>
</dbReference>
<dbReference type="CDD" id="cd08508">
    <property type="entry name" value="PBP2_NikA_DppA_OppA_like_1"/>
    <property type="match status" value="1"/>
</dbReference>
<dbReference type="RefSeq" id="WP_382421070.1">
    <property type="nucleotide sequence ID" value="NZ_JBHSCW010000002.1"/>
</dbReference>
<gene>
    <name evidence="5" type="ORF">ACFOW6_04120</name>
</gene>
<dbReference type="InterPro" id="IPR039424">
    <property type="entry name" value="SBP_5"/>
</dbReference>
<dbReference type="Gene3D" id="3.10.105.10">
    <property type="entry name" value="Dipeptide-binding Protein, Domain 3"/>
    <property type="match status" value="1"/>
</dbReference>
<dbReference type="InterPro" id="IPR030678">
    <property type="entry name" value="Peptide/Ni-bd"/>
</dbReference>
<evidence type="ECO:0000259" key="4">
    <source>
        <dbReference type="Pfam" id="PF00496"/>
    </source>
</evidence>
<dbReference type="PIRSF" id="PIRSF002741">
    <property type="entry name" value="MppA"/>
    <property type="match status" value="1"/>
</dbReference>
<proteinExistence type="inferred from homology"/>
<evidence type="ECO:0000256" key="3">
    <source>
        <dbReference type="SAM" id="SignalP"/>
    </source>
</evidence>
<dbReference type="Pfam" id="PF00496">
    <property type="entry name" value="SBP_bac_5"/>
    <property type="match status" value="1"/>
</dbReference>
<name>A0ABV8UJB9_9PROT</name>
<dbReference type="Gene3D" id="3.40.190.10">
    <property type="entry name" value="Periplasmic binding protein-like II"/>
    <property type="match status" value="1"/>
</dbReference>
<feature type="domain" description="Solute-binding protein family 5" evidence="4">
    <location>
        <begin position="82"/>
        <end position="433"/>
    </location>
</feature>
<organism evidence="5 6">
    <name type="scientific">Fodinicurvata halophila</name>
    <dbReference type="NCBI Taxonomy" id="1419723"/>
    <lineage>
        <taxon>Bacteria</taxon>
        <taxon>Pseudomonadati</taxon>
        <taxon>Pseudomonadota</taxon>
        <taxon>Alphaproteobacteria</taxon>
        <taxon>Rhodospirillales</taxon>
        <taxon>Rhodovibrionaceae</taxon>
        <taxon>Fodinicurvata</taxon>
    </lineage>
</organism>
<dbReference type="Proteomes" id="UP001595799">
    <property type="component" value="Unassembled WGS sequence"/>
</dbReference>
<reference evidence="6" key="1">
    <citation type="journal article" date="2019" name="Int. J. Syst. Evol. Microbiol.">
        <title>The Global Catalogue of Microorganisms (GCM) 10K type strain sequencing project: providing services to taxonomists for standard genome sequencing and annotation.</title>
        <authorList>
            <consortium name="The Broad Institute Genomics Platform"/>
            <consortium name="The Broad Institute Genome Sequencing Center for Infectious Disease"/>
            <person name="Wu L."/>
            <person name="Ma J."/>
        </authorList>
    </citation>
    <scope>NUCLEOTIDE SEQUENCE [LARGE SCALE GENOMIC DNA]</scope>
    <source>
        <strain evidence="6">CECT 8472</strain>
    </source>
</reference>
<evidence type="ECO:0000256" key="1">
    <source>
        <dbReference type="ARBA" id="ARBA00004418"/>
    </source>
</evidence>
<comment type="caution">
    <text evidence="5">The sequence shown here is derived from an EMBL/GenBank/DDBJ whole genome shotgun (WGS) entry which is preliminary data.</text>
</comment>
<dbReference type="SUPFAM" id="SSF53850">
    <property type="entry name" value="Periplasmic binding protein-like II"/>
    <property type="match status" value="1"/>
</dbReference>
<evidence type="ECO:0000256" key="2">
    <source>
        <dbReference type="ARBA" id="ARBA00005695"/>
    </source>
</evidence>
<keyword evidence="3" id="KW-0732">Signal</keyword>
<comment type="subcellular location">
    <subcellularLocation>
        <location evidence="1">Periplasm</location>
    </subcellularLocation>
</comment>
<sequence length="524" mass="58221">MKLSSRYMKAASLAAILAAGVGTSLSANAQDDEKVLRIGMATSDAGRLDPHVSTGTPEKALFGWMFNGLVRIQPGKANPEFIEPDLAESWESSEDGLTWTFNLREGVQCHGEYGEFTAEDAVYSLRRAQDPDLSAFASDLDAFESVEALDDYTLQIDLNEPVPSLLGMLINVHAGNMVCKDAAEEMGEDFALNPIGTGPFMFSDYAEQESVTLVANPDYFRGKPKIDRIDYRFIPETSSRDLAYEAGELDMAYGNSDQKWYNRMNELPETTVVAMEPAELYTIHLNMTEPPLDDPKVRQAVMHAIPRDLMVEFRGEEVVRPGVSPVPQGYLGHINLDDKYSYDPERARELLEEAGHPDGIELTAIQTSLGTMQEAMEIIQGQLAEAGINLELDIVEHATFHSQIRDDRSQVVLYAAARFPIADVYLTQFYHSDSIVGREGAVTNFSHCDVADEQIEQARVETDPDRQIELWQEAQELIADEVCSVPVYEALQMWVINDRVDLGYEDLEGSLSLGPALTENSQVN</sequence>